<keyword evidence="4" id="KW-0436">Ligase</keyword>
<dbReference type="Pfam" id="PF13193">
    <property type="entry name" value="AMP-binding_C"/>
    <property type="match status" value="1"/>
</dbReference>
<dbReference type="EMBL" id="JAVDRD010000001">
    <property type="protein sequence ID" value="MDR6509952.1"/>
    <property type="molecule type" value="Genomic_DNA"/>
</dbReference>
<comment type="caution">
    <text evidence="4">The sequence shown here is derived from an EMBL/GenBank/DDBJ whole genome shotgun (WGS) entry which is preliminary data.</text>
</comment>
<dbReference type="Proteomes" id="UP001184150">
    <property type="component" value="Unassembled WGS sequence"/>
</dbReference>
<dbReference type="InterPro" id="IPR042099">
    <property type="entry name" value="ANL_N_sf"/>
</dbReference>
<organism evidence="4 5">
    <name type="scientific">Novosphingobium capsulatum</name>
    <dbReference type="NCBI Taxonomy" id="13688"/>
    <lineage>
        <taxon>Bacteria</taxon>
        <taxon>Pseudomonadati</taxon>
        <taxon>Pseudomonadota</taxon>
        <taxon>Alphaproteobacteria</taxon>
        <taxon>Sphingomonadales</taxon>
        <taxon>Sphingomonadaceae</taxon>
        <taxon>Novosphingobium</taxon>
    </lineage>
</organism>
<dbReference type="PROSITE" id="PS00455">
    <property type="entry name" value="AMP_BINDING"/>
    <property type="match status" value="1"/>
</dbReference>
<dbReference type="GO" id="GO:0004467">
    <property type="term" value="F:long-chain fatty acid-CoA ligase activity"/>
    <property type="evidence" value="ECO:0007669"/>
    <property type="project" value="UniProtKB-EC"/>
</dbReference>
<gene>
    <name evidence="4" type="ORF">J2792_000792</name>
</gene>
<dbReference type="Pfam" id="PF00501">
    <property type="entry name" value="AMP-binding"/>
    <property type="match status" value="1"/>
</dbReference>
<dbReference type="EC" id="6.2.1.3" evidence="4"/>
<dbReference type="CDD" id="cd05936">
    <property type="entry name" value="FC-FACS_FadD_like"/>
    <property type="match status" value="1"/>
</dbReference>
<dbReference type="SUPFAM" id="SSF56801">
    <property type="entry name" value="Acetyl-CoA synthetase-like"/>
    <property type="match status" value="1"/>
</dbReference>
<sequence length="569" mass="62283">MVAAPPIEATPIAPSRAPDSLPPDWSPPAMLLGDFMDNAVRDHGDRPAVDFMGRTWTYRALGRMVERAARGFQDMGLGKGDRVALCLPNTPYYIVLYFAALKIGAVVVNLNPLYTQSEMRHLLTDSGARVVAVPDLREIHGKVRAIADECQLATILVCPMAGILPRVKAWGWRLFKRRDHARYAHDALHMRFCDLIARGDPPRPVALVPDDLAVLQYTGGTTGTPKGAMLTHRNLTANALQQQAHIHGDLPAPQRTLAVLPFFHVFALTAVLDFSILVGSELVLMPRFEMDAMLATIKRKPPTLFFGVPTLFIAMNALDDAKIPKLSALRACISGGAPLPLEVRQTFEQRTGGRICEGYGLTEASPIVTCNPVDGDIRANSCGQAFPGTQIEIRDPENPETILPLGANGEVCVRGPQVMAGYWQRPDDTAKVFVDGALRTGDVGHLDEDGYLYLVDRLKDVILSGGYNVYPRVIEEAAYLHPAIEEAIAIGIPDRYRGQSAKLFVKLHDGQNVSPQELLDFLTEHLNKIEVPRAVEIRQSLPKTMVGKLSKKELVAEERAKAEAATPAV</sequence>
<keyword evidence="5" id="KW-1185">Reference proteome</keyword>
<dbReference type="InterPro" id="IPR000873">
    <property type="entry name" value="AMP-dep_synth/lig_dom"/>
</dbReference>
<feature type="domain" description="AMP-binding enzyme C-terminal" evidence="3">
    <location>
        <begin position="474"/>
        <end position="548"/>
    </location>
</feature>
<dbReference type="PANTHER" id="PTHR43767">
    <property type="entry name" value="LONG-CHAIN-FATTY-ACID--COA LIGASE"/>
    <property type="match status" value="1"/>
</dbReference>
<evidence type="ECO:0000259" key="2">
    <source>
        <dbReference type="Pfam" id="PF00501"/>
    </source>
</evidence>
<dbReference type="InterPro" id="IPR050237">
    <property type="entry name" value="ATP-dep_AMP-bd_enzyme"/>
</dbReference>
<feature type="domain" description="AMP-dependent synthetase/ligase" evidence="2">
    <location>
        <begin position="38"/>
        <end position="423"/>
    </location>
</feature>
<accession>A0ABU1MI35</accession>
<reference evidence="4 5" key="1">
    <citation type="submission" date="2023-07" db="EMBL/GenBank/DDBJ databases">
        <title>Sorghum-associated microbial communities from plants grown in Nebraska, USA.</title>
        <authorList>
            <person name="Schachtman D."/>
        </authorList>
    </citation>
    <scope>NUCLEOTIDE SEQUENCE [LARGE SCALE GENOMIC DNA]</scope>
    <source>
        <strain evidence="4 5">DS1027</strain>
    </source>
</reference>
<evidence type="ECO:0000313" key="5">
    <source>
        <dbReference type="Proteomes" id="UP001184150"/>
    </source>
</evidence>
<proteinExistence type="predicted"/>
<evidence type="ECO:0000259" key="3">
    <source>
        <dbReference type="Pfam" id="PF13193"/>
    </source>
</evidence>
<feature type="region of interest" description="Disordered" evidence="1">
    <location>
        <begin position="1"/>
        <end position="22"/>
    </location>
</feature>
<evidence type="ECO:0000256" key="1">
    <source>
        <dbReference type="SAM" id="MobiDB-lite"/>
    </source>
</evidence>
<name>A0ABU1MI35_9SPHN</name>
<dbReference type="InterPro" id="IPR025110">
    <property type="entry name" value="AMP-bd_C"/>
</dbReference>
<evidence type="ECO:0000313" key="4">
    <source>
        <dbReference type="EMBL" id="MDR6509952.1"/>
    </source>
</evidence>
<feature type="compositionally biased region" description="Low complexity" evidence="1">
    <location>
        <begin position="1"/>
        <end position="14"/>
    </location>
</feature>
<dbReference type="InterPro" id="IPR045851">
    <property type="entry name" value="AMP-bd_C_sf"/>
</dbReference>
<dbReference type="Gene3D" id="3.40.50.12780">
    <property type="entry name" value="N-terminal domain of ligase-like"/>
    <property type="match status" value="1"/>
</dbReference>
<dbReference type="InterPro" id="IPR020845">
    <property type="entry name" value="AMP-binding_CS"/>
</dbReference>
<dbReference type="PANTHER" id="PTHR43767:SF1">
    <property type="entry name" value="NONRIBOSOMAL PEPTIDE SYNTHASE PES1 (EUROFUNG)-RELATED"/>
    <property type="match status" value="1"/>
</dbReference>
<dbReference type="Gene3D" id="3.30.300.30">
    <property type="match status" value="1"/>
</dbReference>
<protein>
    <submittedName>
        <fullName evidence="4">Long-chain acyl-CoA synthetase</fullName>
        <ecNumber evidence="4">6.2.1.3</ecNumber>
    </submittedName>
</protein>